<evidence type="ECO:0000256" key="1">
    <source>
        <dbReference type="SAM" id="Phobius"/>
    </source>
</evidence>
<dbReference type="EMBL" id="WUUQ01000002">
    <property type="protein sequence ID" value="MXQ73575.1"/>
    <property type="molecule type" value="Genomic_DNA"/>
</dbReference>
<reference evidence="2 3" key="2">
    <citation type="submission" date="2020-01" db="EMBL/GenBank/DDBJ databases">
        <title>Clostridiaceae sp. nov. isolated from the gut of human by culturomics.</title>
        <authorList>
            <person name="Chang Y."/>
        </authorList>
    </citation>
    <scope>NUCLEOTIDE SEQUENCE [LARGE SCALE GENOMIC DNA]</scope>
    <source>
        <strain evidence="2 3">DONG20-135</strain>
    </source>
</reference>
<keyword evidence="3" id="KW-1185">Reference proteome</keyword>
<evidence type="ECO:0000313" key="3">
    <source>
        <dbReference type="Proteomes" id="UP000434036"/>
    </source>
</evidence>
<protein>
    <submittedName>
        <fullName evidence="2">Uncharacterized protein</fullName>
    </submittedName>
</protein>
<sequence>MPVSHMLKKTRIISWSCFIIGFMLIMAQAFYYLFLQVKGYEYVWDVLPYLINTMIILLLVGGIYLLRNTKRYHLYTLAAGGIILLLNFGYMLQYGGLRSCVVSFGSFDKPMVVKIDQDTKQAAVYQKTWFIFAASPQPLNTPVTNYTIHWLTDDIAAFTYESNGSKHVYVMANGERGRNSYYHPAAELQGSWKSGKQKIEIEPLQLTDQKAVYDLSNATEVGTTAVVLNNAQGEPMMVIGYGKDLTFTKQGSIKKGSSIVMLDLTTLKKTIYQKTSTDYSENFKTPTPAEKGKSLVSDMKSIIRNDPDLSAFKDEYNMYKIDTASHDLGDIALLVSKAMNHQGGEGTSCSVDVTLHSVTKSAGDDTDFFMEVATTETASCGVESETLDITWYYRVMKTKNGYLAAKTLHSDKGDYGLKALKNPQPLILNGDAYHYFIQK</sequence>
<feature type="transmembrane region" description="Helical" evidence="1">
    <location>
        <begin position="73"/>
        <end position="92"/>
    </location>
</feature>
<comment type="caution">
    <text evidence="2">The sequence shown here is derived from an EMBL/GenBank/DDBJ whole genome shotgun (WGS) entry which is preliminary data.</text>
</comment>
<gene>
    <name evidence="2" type="ORF">GSF08_06465</name>
</gene>
<dbReference type="Proteomes" id="UP000434036">
    <property type="component" value="Unassembled WGS sequence"/>
</dbReference>
<keyword evidence="1" id="KW-0812">Transmembrane</keyword>
<organism evidence="2 3">
    <name type="scientific">Copranaerobaculum intestinale</name>
    <dbReference type="NCBI Taxonomy" id="2692629"/>
    <lineage>
        <taxon>Bacteria</taxon>
        <taxon>Bacillati</taxon>
        <taxon>Bacillota</taxon>
        <taxon>Erysipelotrichia</taxon>
        <taxon>Erysipelotrichales</taxon>
        <taxon>Erysipelotrichaceae</taxon>
        <taxon>Copranaerobaculum</taxon>
    </lineage>
</organism>
<dbReference type="RefSeq" id="WP_160625014.1">
    <property type="nucleotide sequence ID" value="NZ_WUUQ01000002.1"/>
</dbReference>
<keyword evidence="1" id="KW-1133">Transmembrane helix</keyword>
<proteinExistence type="predicted"/>
<dbReference type="AlphaFoldDB" id="A0A6N8U7R3"/>
<accession>A0A6N8U7R3</accession>
<name>A0A6N8U7R3_9FIRM</name>
<reference evidence="2 3" key="1">
    <citation type="submission" date="2019-12" db="EMBL/GenBank/DDBJ databases">
        <authorList>
            <person name="Yang R."/>
        </authorList>
    </citation>
    <scope>NUCLEOTIDE SEQUENCE [LARGE SCALE GENOMIC DNA]</scope>
    <source>
        <strain evidence="2 3">DONG20-135</strain>
    </source>
</reference>
<feature type="transmembrane region" description="Helical" evidence="1">
    <location>
        <begin position="46"/>
        <end position="66"/>
    </location>
</feature>
<feature type="transmembrane region" description="Helical" evidence="1">
    <location>
        <begin position="12"/>
        <end position="34"/>
    </location>
</feature>
<keyword evidence="1" id="KW-0472">Membrane</keyword>
<evidence type="ECO:0000313" key="2">
    <source>
        <dbReference type="EMBL" id="MXQ73575.1"/>
    </source>
</evidence>